<evidence type="ECO:0000313" key="2">
    <source>
        <dbReference type="Proteomes" id="UP001171751"/>
    </source>
</evidence>
<keyword evidence="1" id="KW-0675">Receptor</keyword>
<dbReference type="EMBL" id="JAUNQW010000013">
    <property type="protein sequence ID" value="MDO5457502.1"/>
    <property type="molecule type" value="Genomic_DNA"/>
</dbReference>
<dbReference type="Gene3D" id="3.30.70.120">
    <property type="match status" value="1"/>
</dbReference>
<proteinExistence type="predicted"/>
<dbReference type="Proteomes" id="UP001171751">
    <property type="component" value="Unassembled WGS sequence"/>
</dbReference>
<dbReference type="PANTHER" id="PTHR38456:SF1">
    <property type="entry name" value="CYCLIC DI-AMP RECEPTOR A"/>
    <property type="match status" value="1"/>
</dbReference>
<dbReference type="InterPro" id="IPR010375">
    <property type="entry name" value="CdAMP_rec"/>
</dbReference>
<sequence>MKLIIGIVNEEDGKRLEKKLVENNIRVTKLASTGGFLRSGNTTFLSGVEDKKVEEVLSIYDTTCSKRTMTTRTSTLPNPGAHYDFSVEFGYAQPVELEVGGAVVFVLDVDQFHKI</sequence>
<comment type="caution">
    <text evidence="1">The sequence shown here is derived from an EMBL/GenBank/DDBJ whole genome shotgun (WGS) entry which is preliminary data.</text>
</comment>
<gene>
    <name evidence="1" type="ORF">Q4F26_04075</name>
</gene>
<name>A0AA43ZSR1_9LACT</name>
<dbReference type="InterPro" id="IPR015867">
    <property type="entry name" value="N-reg_PII/ATP_PRibTrfase_C"/>
</dbReference>
<dbReference type="SUPFAM" id="SSF54913">
    <property type="entry name" value="GlnB-like"/>
    <property type="match status" value="1"/>
</dbReference>
<organism evidence="1 2">
    <name type="scientific">Atopococcus tabaci</name>
    <dbReference type="NCBI Taxonomy" id="269774"/>
    <lineage>
        <taxon>Bacteria</taxon>
        <taxon>Bacillati</taxon>
        <taxon>Bacillota</taxon>
        <taxon>Bacilli</taxon>
        <taxon>Lactobacillales</taxon>
        <taxon>Carnobacteriaceae</taxon>
        <taxon>Atopococcus</taxon>
    </lineage>
</organism>
<dbReference type="InterPro" id="IPR011322">
    <property type="entry name" value="N-reg_PII-like_a/b"/>
</dbReference>
<dbReference type="AlphaFoldDB" id="A0AA43ZSR1"/>
<protein>
    <submittedName>
        <fullName evidence="1">Cyclic-di-AMP receptor</fullName>
    </submittedName>
</protein>
<dbReference type="Pfam" id="PF06153">
    <property type="entry name" value="CdAMP_rec"/>
    <property type="match status" value="1"/>
</dbReference>
<evidence type="ECO:0000313" key="1">
    <source>
        <dbReference type="EMBL" id="MDO5457502.1"/>
    </source>
</evidence>
<reference evidence="1" key="1">
    <citation type="submission" date="2023-07" db="EMBL/GenBank/DDBJ databases">
        <title>Between Cages and Wild: Unraveling the Impact of Captivity on Animal Microbiomes and Antimicrobial Resistance.</title>
        <authorList>
            <person name="Schmartz G.P."/>
            <person name="Rehner J."/>
            <person name="Schuff M.J."/>
            <person name="Becker S.L."/>
            <person name="Kravczyk M."/>
            <person name="Gurevich A."/>
            <person name="Francke R."/>
            <person name="Mueller R."/>
            <person name="Keller V."/>
            <person name="Keller A."/>
        </authorList>
    </citation>
    <scope>NUCLEOTIDE SEQUENCE</scope>
    <source>
        <strain evidence="1">S39M_St_73</strain>
    </source>
</reference>
<dbReference type="PANTHER" id="PTHR38456">
    <property type="entry name" value="CYCLIC DI-AMP RECEPTOR A"/>
    <property type="match status" value="1"/>
</dbReference>
<keyword evidence="2" id="KW-1185">Reference proteome</keyword>
<accession>A0AA43ZSR1</accession>